<feature type="transmembrane region" description="Helical" evidence="1">
    <location>
        <begin position="7"/>
        <end position="28"/>
    </location>
</feature>
<gene>
    <name evidence="2" type="ORF">D0Y50_03715</name>
</gene>
<reference evidence="2 3" key="1">
    <citation type="submission" date="2018-08" db="EMBL/GenBank/DDBJ databases">
        <title>Salinimonas sediminis sp. nov., a piezophilic bacterium isolated from a deep-sea sediment sample from the New Britain Trench.</title>
        <authorList>
            <person name="Cao J."/>
        </authorList>
    </citation>
    <scope>NUCLEOTIDE SEQUENCE [LARGE SCALE GENOMIC DNA]</scope>
    <source>
        <strain evidence="2 3">N102</strain>
    </source>
</reference>
<evidence type="ECO:0000313" key="2">
    <source>
        <dbReference type="EMBL" id="AXR05557.1"/>
    </source>
</evidence>
<evidence type="ECO:0000313" key="3">
    <source>
        <dbReference type="Proteomes" id="UP000262073"/>
    </source>
</evidence>
<dbReference type="Proteomes" id="UP000262073">
    <property type="component" value="Chromosome"/>
</dbReference>
<keyword evidence="1" id="KW-1133">Transmembrane helix</keyword>
<evidence type="ECO:0000256" key="1">
    <source>
        <dbReference type="SAM" id="Phobius"/>
    </source>
</evidence>
<keyword evidence="1" id="KW-0472">Membrane</keyword>
<proteinExistence type="predicted"/>
<protein>
    <submittedName>
        <fullName evidence="2">Uncharacterized protein</fullName>
    </submittedName>
</protein>
<keyword evidence="3" id="KW-1185">Reference proteome</keyword>
<dbReference type="EMBL" id="CP031769">
    <property type="protein sequence ID" value="AXR05557.1"/>
    <property type="molecule type" value="Genomic_DNA"/>
</dbReference>
<accession>A0A346NJ50</accession>
<name>A0A346NJ50_9ALTE</name>
<organism evidence="2 3">
    <name type="scientific">Salinimonas sediminis</name>
    <dbReference type="NCBI Taxonomy" id="2303538"/>
    <lineage>
        <taxon>Bacteria</taxon>
        <taxon>Pseudomonadati</taxon>
        <taxon>Pseudomonadota</taxon>
        <taxon>Gammaproteobacteria</taxon>
        <taxon>Alteromonadales</taxon>
        <taxon>Alteromonadaceae</taxon>
        <taxon>Alteromonas/Salinimonas group</taxon>
        <taxon>Salinimonas</taxon>
    </lineage>
</organism>
<dbReference type="KEGG" id="salm:D0Y50_03715"/>
<keyword evidence="1" id="KW-0812">Transmembrane</keyword>
<dbReference type="AlphaFoldDB" id="A0A346NJ50"/>
<sequence>MLARTMVMIAAMIATMIVAMTMTEIWGLDESTLLPTGANQTMAGRTLTAHRLIVITRLWDEGFLL</sequence>